<organism evidence="1 2">
    <name type="scientific">Leminorella grimontii</name>
    <dbReference type="NCBI Taxonomy" id="82981"/>
    <lineage>
        <taxon>Bacteria</taxon>
        <taxon>Pseudomonadati</taxon>
        <taxon>Pseudomonadota</taxon>
        <taxon>Gammaproteobacteria</taxon>
        <taxon>Enterobacterales</taxon>
        <taxon>Budviciaceae</taxon>
        <taxon>Leminorella</taxon>
    </lineage>
</organism>
<name>A0AAV5MZ73_9GAMM</name>
<accession>A0AAV5MZ73</accession>
<evidence type="ECO:0000313" key="1">
    <source>
        <dbReference type="EMBL" id="GKX54089.1"/>
    </source>
</evidence>
<dbReference type="AlphaFoldDB" id="A0AAV5MZ73"/>
<keyword evidence="2" id="KW-1185">Reference proteome</keyword>
<protein>
    <submittedName>
        <fullName evidence="1">Uncharacterized protein</fullName>
    </submittedName>
</protein>
<comment type="caution">
    <text evidence="1">The sequence shown here is derived from an EMBL/GenBank/DDBJ whole genome shotgun (WGS) entry which is preliminary data.</text>
</comment>
<dbReference type="EMBL" id="BRLH01000001">
    <property type="protein sequence ID" value="GKX54089.1"/>
    <property type="molecule type" value="Genomic_DNA"/>
</dbReference>
<gene>
    <name evidence="1" type="ORF">SOASR030_02010</name>
</gene>
<dbReference type="Proteomes" id="UP001058124">
    <property type="component" value="Unassembled WGS sequence"/>
</dbReference>
<sequence>MSDIYRKLIGIPDAHSLRQVSVNWKGSRRGQDTDVYIFEEVNESGETVAKYEVESSTSIHPPFNASLSYSKIQ</sequence>
<proteinExistence type="predicted"/>
<evidence type="ECO:0000313" key="2">
    <source>
        <dbReference type="Proteomes" id="UP001058124"/>
    </source>
</evidence>
<reference evidence="1" key="1">
    <citation type="submission" date="2022-06" db="EMBL/GenBank/DDBJ databases">
        <title>Draft genome sequences of Leminorella grimontii str. JCM5902.</title>
        <authorList>
            <person name="Wakabayashi Y."/>
            <person name="Kojima K."/>
        </authorList>
    </citation>
    <scope>NUCLEOTIDE SEQUENCE</scope>
    <source>
        <strain evidence="1">JCM 5902</strain>
    </source>
</reference>